<dbReference type="AlphaFoldDB" id="A0A176RYR9"/>
<keyword evidence="4 6" id="KW-1133">Transmembrane helix</keyword>
<name>A0A176RYR9_9GAMM</name>
<evidence type="ECO:0000256" key="6">
    <source>
        <dbReference type="SAM" id="Phobius"/>
    </source>
</evidence>
<evidence type="ECO:0000313" key="8">
    <source>
        <dbReference type="Proteomes" id="UP000076962"/>
    </source>
</evidence>
<evidence type="ECO:0000256" key="3">
    <source>
        <dbReference type="ARBA" id="ARBA00022960"/>
    </source>
</evidence>
<dbReference type="Pfam" id="PF01098">
    <property type="entry name" value="FTSW_RODA_SPOVE"/>
    <property type="match status" value="1"/>
</dbReference>
<feature type="transmembrane region" description="Helical" evidence="6">
    <location>
        <begin position="46"/>
        <end position="64"/>
    </location>
</feature>
<evidence type="ECO:0000256" key="5">
    <source>
        <dbReference type="ARBA" id="ARBA00023136"/>
    </source>
</evidence>
<dbReference type="GO" id="GO:0051301">
    <property type="term" value="P:cell division"/>
    <property type="evidence" value="ECO:0007669"/>
    <property type="project" value="InterPro"/>
</dbReference>
<dbReference type="Proteomes" id="UP000076962">
    <property type="component" value="Unassembled WGS sequence"/>
</dbReference>
<comment type="caution">
    <text evidence="7">The sequence shown here is derived from an EMBL/GenBank/DDBJ whole genome shotgun (WGS) entry which is preliminary data.</text>
</comment>
<protein>
    <submittedName>
        <fullName evidence="7">Cell cycle protein</fullName>
    </submittedName>
</protein>
<reference evidence="7 8" key="1">
    <citation type="submission" date="2016-05" db="EMBL/GenBank/DDBJ databases">
        <title>Single-cell genome of chain-forming Candidatus Thiomargarita nelsonii and comparison to other large sulfur-oxidizing bacteria.</title>
        <authorList>
            <person name="Winkel M."/>
            <person name="Salman V."/>
            <person name="Woyke T."/>
            <person name="Schulz-Vogt H."/>
            <person name="Richter M."/>
            <person name="Flood B."/>
            <person name="Bailey J."/>
            <person name="Amann R."/>
            <person name="Mussmann M."/>
        </authorList>
    </citation>
    <scope>NUCLEOTIDE SEQUENCE [LARGE SCALE GENOMIC DNA]</scope>
    <source>
        <strain evidence="7 8">THI036</strain>
    </source>
</reference>
<dbReference type="GO" id="GO:0016020">
    <property type="term" value="C:membrane"/>
    <property type="evidence" value="ECO:0007669"/>
    <property type="project" value="UniProtKB-SubCell"/>
</dbReference>
<keyword evidence="5 6" id="KW-0472">Membrane</keyword>
<feature type="transmembrane region" description="Helical" evidence="6">
    <location>
        <begin position="70"/>
        <end position="88"/>
    </location>
</feature>
<dbReference type="EMBL" id="LUTY01002050">
    <property type="protein sequence ID" value="OAD20864.1"/>
    <property type="molecule type" value="Genomic_DNA"/>
</dbReference>
<keyword evidence="2 6" id="KW-0812">Transmembrane</keyword>
<evidence type="ECO:0000256" key="1">
    <source>
        <dbReference type="ARBA" id="ARBA00004141"/>
    </source>
</evidence>
<feature type="transmembrane region" description="Helical" evidence="6">
    <location>
        <begin position="16"/>
        <end position="34"/>
    </location>
</feature>
<keyword evidence="8" id="KW-1185">Reference proteome</keyword>
<dbReference type="GO" id="GO:0008360">
    <property type="term" value="P:regulation of cell shape"/>
    <property type="evidence" value="ECO:0007669"/>
    <property type="project" value="UniProtKB-KW"/>
</dbReference>
<evidence type="ECO:0000256" key="4">
    <source>
        <dbReference type="ARBA" id="ARBA00022989"/>
    </source>
</evidence>
<feature type="non-terminal residue" evidence="7">
    <location>
        <position position="104"/>
    </location>
</feature>
<evidence type="ECO:0000313" key="7">
    <source>
        <dbReference type="EMBL" id="OAD20864.1"/>
    </source>
</evidence>
<dbReference type="InterPro" id="IPR001182">
    <property type="entry name" value="FtsW/RodA"/>
</dbReference>
<sequence length="104" mass="11939">MNVKILLRLRHLDKPLIISLLLLSAMGLIILYSASNQHIDTMIRQVFYLFVGFGVMLTLAQLRTQAILVWIPWLYLLGILLLVVMLFIDTSVNGYYAIHTSSYK</sequence>
<organism evidence="7 8">
    <name type="scientific">Candidatus Thiomargarita nelsonii</name>
    <dbReference type="NCBI Taxonomy" id="1003181"/>
    <lineage>
        <taxon>Bacteria</taxon>
        <taxon>Pseudomonadati</taxon>
        <taxon>Pseudomonadota</taxon>
        <taxon>Gammaproteobacteria</taxon>
        <taxon>Thiotrichales</taxon>
        <taxon>Thiotrichaceae</taxon>
        <taxon>Thiomargarita</taxon>
    </lineage>
</organism>
<keyword evidence="3" id="KW-0133">Cell shape</keyword>
<accession>A0A176RYR9</accession>
<gene>
    <name evidence="7" type="ORF">THIOM_003404</name>
</gene>
<evidence type="ECO:0000256" key="2">
    <source>
        <dbReference type="ARBA" id="ARBA00022692"/>
    </source>
</evidence>
<comment type="subcellular location">
    <subcellularLocation>
        <location evidence="1">Membrane</location>
        <topology evidence="1">Multi-pass membrane protein</topology>
    </subcellularLocation>
</comment>
<proteinExistence type="predicted"/>